<dbReference type="Gene3D" id="2.60.40.820">
    <property type="entry name" value="Transcription factor, T-box"/>
    <property type="match status" value="1"/>
</dbReference>
<protein>
    <submittedName>
        <fullName evidence="9">T-box 1/10 protein</fullName>
    </submittedName>
</protein>
<keyword evidence="4 7" id="KW-0238">DNA-binding</keyword>
<evidence type="ECO:0000259" key="8">
    <source>
        <dbReference type="PROSITE" id="PS50252"/>
    </source>
</evidence>
<dbReference type="GO" id="GO:0000978">
    <property type="term" value="F:RNA polymerase II cis-regulatory region sequence-specific DNA binding"/>
    <property type="evidence" value="ECO:0007669"/>
    <property type="project" value="InterPro"/>
</dbReference>
<keyword evidence="5" id="KW-0804">Transcription</keyword>
<dbReference type="PROSITE" id="PS50252">
    <property type="entry name" value="TBOX_3"/>
    <property type="match status" value="1"/>
</dbReference>
<dbReference type="PANTHER" id="PTHR11267:SF32">
    <property type="entry name" value="MAX GENE-ASSOCIATED PROTEIN"/>
    <property type="match status" value="1"/>
</dbReference>
<dbReference type="InterPro" id="IPR046360">
    <property type="entry name" value="T-box_DNA-bd"/>
</dbReference>
<dbReference type="PANTHER" id="PTHR11267">
    <property type="entry name" value="T-BOX PROTEIN-RELATED"/>
    <property type="match status" value="1"/>
</dbReference>
<evidence type="ECO:0000313" key="9">
    <source>
        <dbReference type="EMBL" id="QFQ66870.1"/>
    </source>
</evidence>
<dbReference type="GO" id="GO:0000981">
    <property type="term" value="F:DNA-binding transcription factor activity, RNA polymerase II-specific"/>
    <property type="evidence" value="ECO:0007669"/>
    <property type="project" value="TreeGrafter"/>
</dbReference>
<dbReference type="OrthoDB" id="7442607at2759"/>
<evidence type="ECO:0000256" key="6">
    <source>
        <dbReference type="ARBA" id="ARBA00023242"/>
    </source>
</evidence>
<evidence type="ECO:0000256" key="7">
    <source>
        <dbReference type="PROSITE-ProRule" id="PRU00201"/>
    </source>
</evidence>
<feature type="domain" description="T-box" evidence="8">
    <location>
        <begin position="42"/>
        <end position="223"/>
    </location>
</feature>
<dbReference type="PROSITE" id="PS01283">
    <property type="entry name" value="TBOX_1"/>
    <property type="match status" value="1"/>
</dbReference>
<dbReference type="GO" id="GO:0005634">
    <property type="term" value="C:nucleus"/>
    <property type="evidence" value="ECO:0007669"/>
    <property type="project" value="UniProtKB-SubCell"/>
</dbReference>
<dbReference type="CDD" id="cd20187">
    <property type="entry name" value="T-box_TBX1_10-like"/>
    <property type="match status" value="1"/>
</dbReference>
<name>A0A5P8I4I2_SCHMD</name>
<evidence type="ECO:0000256" key="2">
    <source>
        <dbReference type="ARBA" id="ARBA00022473"/>
    </source>
</evidence>
<dbReference type="PRINTS" id="PR00937">
    <property type="entry name" value="TBOX"/>
</dbReference>
<dbReference type="InterPro" id="IPR001699">
    <property type="entry name" value="TF_T-box"/>
</dbReference>
<reference evidence="9" key="1">
    <citation type="journal article" date="2019" name="PLoS Genet.">
        <title>A small set of conserved genes, including sp5 and Hox, are activated by Wnt signaling in the posterior of planarians and acoels.</title>
        <authorList>
            <person name="Tewari A.G."/>
            <person name="Owen J.H."/>
            <person name="Petersen C.P."/>
            <person name="Wagner D.E."/>
            <person name="Reddien P.W."/>
        </authorList>
    </citation>
    <scope>NUCLEOTIDE SEQUENCE</scope>
</reference>
<proteinExistence type="evidence at transcript level"/>
<accession>A0A5P8I4I2</accession>
<sequence length="320" mass="37404">MEMFVNSMIDNNRLKQLEFGSMKYLQINENRHPDLQGITVELANKSLWESFDRLNTEMIVTKSGRRMFPTLQLKVDGMVMSSKYVIFVDFVPSDNYRYRYSFHSSSWNQAGKADPVHPQKSYMQPDGVCLGQHWKKTIINFDKLKLTNNTVNKNGHIILNSMHKYLPRIHIVLLPNNNENDHHCYYRTFQFDFTSFYAVTAYQNHRITRLKIASNPFAKGFRDCDPDDCVLEILNHLKNSHWKKSMKTEASILVVKNKNKKKKEKPSISLNNCEKYSCNIPIAKQSSSINNLVHNQFFNYDHFTAPCKCESCSLYGLNYL</sequence>
<evidence type="ECO:0000256" key="4">
    <source>
        <dbReference type="ARBA" id="ARBA00023125"/>
    </source>
</evidence>
<dbReference type="InterPro" id="IPR036960">
    <property type="entry name" value="T-box_sf"/>
</dbReference>
<keyword evidence="3" id="KW-0805">Transcription regulation</keyword>
<dbReference type="GO" id="GO:0001708">
    <property type="term" value="P:cell fate specification"/>
    <property type="evidence" value="ECO:0007669"/>
    <property type="project" value="TreeGrafter"/>
</dbReference>
<dbReference type="InterPro" id="IPR008967">
    <property type="entry name" value="p53-like_TF_DNA-bd_sf"/>
</dbReference>
<dbReference type="Pfam" id="PF00907">
    <property type="entry name" value="T-box"/>
    <property type="match status" value="1"/>
</dbReference>
<dbReference type="GO" id="GO:0000785">
    <property type="term" value="C:chromatin"/>
    <property type="evidence" value="ECO:0007669"/>
    <property type="project" value="TreeGrafter"/>
</dbReference>
<dbReference type="InterPro" id="IPR018186">
    <property type="entry name" value="TF_T-box_CS"/>
</dbReference>
<dbReference type="SMART" id="SM00425">
    <property type="entry name" value="TBOX"/>
    <property type="match status" value="1"/>
</dbReference>
<dbReference type="FunFam" id="2.60.40.820:FF:000010">
    <property type="entry name" value="T-box transcription factor TBX6"/>
    <property type="match status" value="1"/>
</dbReference>
<dbReference type="GO" id="GO:0045893">
    <property type="term" value="P:positive regulation of DNA-templated transcription"/>
    <property type="evidence" value="ECO:0007669"/>
    <property type="project" value="InterPro"/>
</dbReference>
<evidence type="ECO:0000256" key="3">
    <source>
        <dbReference type="ARBA" id="ARBA00023015"/>
    </source>
</evidence>
<evidence type="ECO:0000256" key="1">
    <source>
        <dbReference type="ARBA" id="ARBA00004123"/>
    </source>
</evidence>
<keyword evidence="2" id="KW-0217">Developmental protein</keyword>
<dbReference type="EMBL" id="MN275812">
    <property type="protein sequence ID" value="QFQ66870.1"/>
    <property type="molecule type" value="mRNA"/>
</dbReference>
<dbReference type="AlphaFoldDB" id="A0A5P8I4I2"/>
<comment type="caution">
    <text evidence="7">Lacks conserved residue(s) required for the propagation of feature annotation.</text>
</comment>
<dbReference type="SUPFAM" id="SSF49417">
    <property type="entry name" value="p53-like transcription factors"/>
    <property type="match status" value="1"/>
</dbReference>
<comment type="subcellular location">
    <subcellularLocation>
        <location evidence="1 7">Nucleus</location>
    </subcellularLocation>
</comment>
<organism evidence="9">
    <name type="scientific">Schmidtea mediterranea</name>
    <name type="common">Freshwater planarian flatworm</name>
    <dbReference type="NCBI Taxonomy" id="79327"/>
    <lineage>
        <taxon>Eukaryota</taxon>
        <taxon>Metazoa</taxon>
        <taxon>Spiralia</taxon>
        <taxon>Lophotrochozoa</taxon>
        <taxon>Platyhelminthes</taxon>
        <taxon>Rhabditophora</taxon>
        <taxon>Seriata</taxon>
        <taxon>Tricladida</taxon>
        <taxon>Continenticola</taxon>
        <taxon>Geoplanoidea</taxon>
        <taxon>Dugesiidae</taxon>
        <taxon>Schmidtea</taxon>
    </lineage>
</organism>
<keyword evidence="6 7" id="KW-0539">Nucleus</keyword>
<evidence type="ECO:0000256" key="5">
    <source>
        <dbReference type="ARBA" id="ARBA00023163"/>
    </source>
</evidence>